<dbReference type="RefSeq" id="WP_005808283.1">
    <property type="nucleotide sequence ID" value="NZ_CABKQQ010000008.1"/>
</dbReference>
<dbReference type="SUPFAM" id="SSF54593">
    <property type="entry name" value="Glyoxalase/Bleomycin resistance protein/Dihydroxybiphenyl dioxygenase"/>
    <property type="match status" value="1"/>
</dbReference>
<dbReference type="EMBL" id="LOCK01000038">
    <property type="protein sequence ID" value="KTE90653.1"/>
    <property type="molecule type" value="Genomic_DNA"/>
</dbReference>
<dbReference type="InterPro" id="IPR025870">
    <property type="entry name" value="Glyoxalase-like_dom"/>
</dbReference>
<accession>A0A0W1JG95</accession>
<gene>
    <name evidence="2" type="ORF">AT727_24340</name>
</gene>
<dbReference type="Proteomes" id="UP000054623">
    <property type="component" value="Unassembled WGS sequence"/>
</dbReference>
<dbReference type="Gene3D" id="3.10.180.10">
    <property type="entry name" value="2,3-Dihydroxybiphenyl 1,2-Dioxygenase, domain 1"/>
    <property type="match status" value="1"/>
</dbReference>
<name>A0A0W1JG95_DESHA</name>
<comment type="caution">
    <text evidence="2">The sequence shown here is derived from an EMBL/GenBank/DDBJ whole genome shotgun (WGS) entry which is preliminary data.</text>
</comment>
<dbReference type="AlphaFoldDB" id="A0A0W1JG95"/>
<evidence type="ECO:0000313" key="2">
    <source>
        <dbReference type="EMBL" id="KTE90653.1"/>
    </source>
</evidence>
<evidence type="ECO:0000259" key="1">
    <source>
        <dbReference type="Pfam" id="PF13468"/>
    </source>
</evidence>
<reference evidence="2 3" key="1">
    <citation type="submission" date="2015-12" db="EMBL/GenBank/DDBJ databases">
        <title>Draft Genome Sequence of Desulfitobacterium hafniense Strain DH, a Sulfate-reducing Bacterium Isolated from Paddy Soils.</title>
        <authorList>
            <person name="Bao P."/>
            <person name="Zhang X."/>
            <person name="Li G."/>
        </authorList>
    </citation>
    <scope>NUCLEOTIDE SEQUENCE [LARGE SCALE GENOMIC DNA]</scope>
    <source>
        <strain evidence="2 3">DH</strain>
    </source>
</reference>
<dbReference type="OrthoDB" id="3252514at2"/>
<proteinExistence type="predicted"/>
<sequence>MLRVSHIIYKVDHLQQAVEDFRRRGFEVEYGTKRRPYNALIYFSEGPYLELLASTGMPKPLKRLLRFFGKDAMVDRLDYWDTHGGGPCGLALETLKKDLNEERKVLERQGLGYFLMKSGRSDTKGRKLRFTGLFPDDMQIPFFMTYFNIDPKPRNFTHPNGVKRIGSIAFGTEERYIPLIRELCSDEMLHLFVGKGIKDMEFEYAPGSTPVSLD</sequence>
<dbReference type="InterPro" id="IPR029068">
    <property type="entry name" value="Glyas_Bleomycin-R_OHBP_Dase"/>
</dbReference>
<evidence type="ECO:0000313" key="3">
    <source>
        <dbReference type="Proteomes" id="UP000054623"/>
    </source>
</evidence>
<protein>
    <submittedName>
        <fullName evidence="2">Glyoxalase</fullName>
    </submittedName>
</protein>
<organism evidence="2 3">
    <name type="scientific">Desulfitobacterium hafniense</name>
    <name type="common">Desulfitobacterium frappieri</name>
    <dbReference type="NCBI Taxonomy" id="49338"/>
    <lineage>
        <taxon>Bacteria</taxon>
        <taxon>Bacillati</taxon>
        <taxon>Bacillota</taxon>
        <taxon>Clostridia</taxon>
        <taxon>Eubacteriales</taxon>
        <taxon>Desulfitobacteriaceae</taxon>
        <taxon>Desulfitobacterium</taxon>
    </lineage>
</organism>
<dbReference type="Pfam" id="PF13468">
    <property type="entry name" value="Glyoxalase_3"/>
    <property type="match status" value="1"/>
</dbReference>
<feature type="domain" description="Glyoxalase-like" evidence="1">
    <location>
        <begin position="5"/>
        <end position="174"/>
    </location>
</feature>